<gene>
    <name evidence="2" type="ORF">EA472_02365</name>
</gene>
<reference evidence="2 3" key="1">
    <citation type="submission" date="2018-10" db="EMBL/GenBank/DDBJ databases">
        <title>Natrarchaeobius chitinivorans gen. nov., sp. nov., and Natrarchaeobius haloalkaliphilus sp. nov., alkaliphilic, chitin-utilizing haloarchaea from hypersaline alkaline lakes.</title>
        <authorList>
            <person name="Sorokin D.Y."/>
            <person name="Elcheninov A.G."/>
            <person name="Kostrikina N.A."/>
            <person name="Bale N.J."/>
            <person name="Sinninghe Damste J.S."/>
            <person name="Khijniak T.V."/>
            <person name="Kublanov I.V."/>
            <person name="Toshchakov S.V."/>
        </authorList>
    </citation>
    <scope>NUCLEOTIDE SEQUENCE [LARGE SCALE GENOMIC DNA]</scope>
    <source>
        <strain evidence="2 3">AArcht7</strain>
    </source>
</reference>
<dbReference type="AlphaFoldDB" id="A0A3N6N670"/>
<protein>
    <recommendedName>
        <fullName evidence="1">DUF7845 domain-containing protein</fullName>
    </recommendedName>
</protein>
<name>A0A3N6N670_NATCH</name>
<accession>A0A3N6N670</accession>
<evidence type="ECO:0000259" key="1">
    <source>
        <dbReference type="Pfam" id="PF25227"/>
    </source>
</evidence>
<evidence type="ECO:0000313" key="3">
    <source>
        <dbReference type="Proteomes" id="UP000281431"/>
    </source>
</evidence>
<dbReference type="EMBL" id="REFZ01000001">
    <property type="protein sequence ID" value="RQH03427.1"/>
    <property type="molecule type" value="Genomic_DNA"/>
</dbReference>
<dbReference type="InterPro" id="IPR057167">
    <property type="entry name" value="DUF7845"/>
</dbReference>
<keyword evidence="3" id="KW-1185">Reference proteome</keyword>
<feature type="domain" description="DUF7845" evidence="1">
    <location>
        <begin position="4"/>
        <end position="58"/>
    </location>
</feature>
<dbReference type="Pfam" id="PF25227">
    <property type="entry name" value="DUF7845"/>
    <property type="match status" value="1"/>
</dbReference>
<sequence length="118" mass="13116">MANHVETTPHEVEGRWKWPDWGRGPYDALSSVMLGPAFEGYLELNVEIDGEPRRVRIEAILSELKASSFENVHTIAAEALEKWSKSGNDPSLLRRAQLTWRTPGGGTEVGYVGPVADR</sequence>
<organism evidence="2 3">
    <name type="scientific">Natrarchaeobius chitinivorans</name>
    <dbReference type="NCBI Taxonomy" id="1679083"/>
    <lineage>
        <taxon>Archaea</taxon>
        <taxon>Methanobacteriati</taxon>
        <taxon>Methanobacteriota</taxon>
        <taxon>Stenosarchaea group</taxon>
        <taxon>Halobacteria</taxon>
        <taxon>Halobacteriales</taxon>
        <taxon>Natrialbaceae</taxon>
        <taxon>Natrarchaeobius</taxon>
    </lineage>
</organism>
<evidence type="ECO:0000313" key="2">
    <source>
        <dbReference type="EMBL" id="RQH03427.1"/>
    </source>
</evidence>
<proteinExistence type="predicted"/>
<dbReference type="Proteomes" id="UP000281431">
    <property type="component" value="Unassembled WGS sequence"/>
</dbReference>
<comment type="caution">
    <text evidence="2">The sequence shown here is derived from an EMBL/GenBank/DDBJ whole genome shotgun (WGS) entry which is preliminary data.</text>
</comment>